<dbReference type="AlphaFoldDB" id="A0A177CFZ9"/>
<organism evidence="2 3">
    <name type="scientific">Paraphaeosphaeria sporulosa</name>
    <dbReference type="NCBI Taxonomy" id="1460663"/>
    <lineage>
        <taxon>Eukaryota</taxon>
        <taxon>Fungi</taxon>
        <taxon>Dikarya</taxon>
        <taxon>Ascomycota</taxon>
        <taxon>Pezizomycotina</taxon>
        <taxon>Dothideomycetes</taxon>
        <taxon>Pleosporomycetidae</taxon>
        <taxon>Pleosporales</taxon>
        <taxon>Massarineae</taxon>
        <taxon>Didymosphaeriaceae</taxon>
        <taxon>Paraphaeosphaeria</taxon>
    </lineage>
</organism>
<gene>
    <name evidence="2" type="ORF">CC84DRAFT_1164310</name>
</gene>
<reference evidence="2 3" key="1">
    <citation type="submission" date="2016-05" db="EMBL/GenBank/DDBJ databases">
        <title>Comparative analysis of secretome profiles of manganese(II)-oxidizing ascomycete fungi.</title>
        <authorList>
            <consortium name="DOE Joint Genome Institute"/>
            <person name="Zeiner C.A."/>
            <person name="Purvine S.O."/>
            <person name="Zink E.M."/>
            <person name="Wu S."/>
            <person name="Pasa-Tolic L."/>
            <person name="Chaput D.L."/>
            <person name="Haridas S."/>
            <person name="Grigoriev I.V."/>
            <person name="Santelli C.M."/>
            <person name="Hansel C.M."/>
        </authorList>
    </citation>
    <scope>NUCLEOTIDE SEQUENCE [LARGE SCALE GENOMIC DNA]</scope>
    <source>
        <strain evidence="2 3">AP3s5-JAC2a</strain>
    </source>
</reference>
<protein>
    <submittedName>
        <fullName evidence="2">Uncharacterized protein</fullName>
    </submittedName>
</protein>
<sequence length="178" mass="19861">MGTHTDQAADRNSLRSRTGKCFLPTTSKLLQGAQDAEVELLSGPQCLCDSNPSKQECLLDFDRHRRWALRFGRLGIRDYSVGSDCGVLAPLERVQAEVGSAHQRPQDVMGCHAIKNFDLADYCTSLLSHASSTVRYRKHCQNSQSQFPSAPEPHHLGSERMQQAHVSAKQYNVYTTSR</sequence>
<dbReference type="EMBL" id="KV441552">
    <property type="protein sequence ID" value="OAG05882.1"/>
    <property type="molecule type" value="Genomic_DNA"/>
</dbReference>
<name>A0A177CFZ9_9PLEO</name>
<feature type="compositionally biased region" description="Polar residues" evidence="1">
    <location>
        <begin position="160"/>
        <end position="178"/>
    </location>
</feature>
<proteinExistence type="predicted"/>
<evidence type="ECO:0000256" key="1">
    <source>
        <dbReference type="SAM" id="MobiDB-lite"/>
    </source>
</evidence>
<dbReference type="GeneID" id="28761947"/>
<evidence type="ECO:0000313" key="2">
    <source>
        <dbReference type="EMBL" id="OAG05882.1"/>
    </source>
</evidence>
<dbReference type="InParanoid" id="A0A177CFZ9"/>
<dbReference type="RefSeq" id="XP_018036247.1">
    <property type="nucleotide sequence ID" value="XM_018178461.1"/>
</dbReference>
<dbReference type="Proteomes" id="UP000077069">
    <property type="component" value="Unassembled WGS sequence"/>
</dbReference>
<accession>A0A177CFZ9</accession>
<keyword evidence="3" id="KW-1185">Reference proteome</keyword>
<evidence type="ECO:0000313" key="3">
    <source>
        <dbReference type="Proteomes" id="UP000077069"/>
    </source>
</evidence>
<feature type="region of interest" description="Disordered" evidence="1">
    <location>
        <begin position="143"/>
        <end position="178"/>
    </location>
</feature>